<comment type="caution">
    <text evidence="2">The sequence shown here is derived from an EMBL/GenBank/DDBJ whole genome shotgun (WGS) entry which is preliminary data.</text>
</comment>
<dbReference type="InterPro" id="IPR023213">
    <property type="entry name" value="CAT-like_dom_sf"/>
</dbReference>
<feature type="domain" description="Condensation" evidence="1">
    <location>
        <begin position="8"/>
        <end position="76"/>
    </location>
</feature>
<dbReference type="InterPro" id="IPR001242">
    <property type="entry name" value="Condensation_dom"/>
</dbReference>
<accession>A0ABW3BN24</accession>
<reference evidence="3" key="1">
    <citation type="journal article" date="2019" name="Int. J. Syst. Evol. Microbiol.">
        <title>The Global Catalogue of Microorganisms (GCM) 10K type strain sequencing project: providing services to taxonomists for standard genome sequencing and annotation.</title>
        <authorList>
            <consortium name="The Broad Institute Genomics Platform"/>
            <consortium name="The Broad Institute Genome Sequencing Center for Infectious Disease"/>
            <person name="Wu L."/>
            <person name="Ma J."/>
        </authorList>
    </citation>
    <scope>NUCLEOTIDE SEQUENCE [LARGE SCALE GENOMIC DNA]</scope>
    <source>
        <strain evidence="3">CCUG 63369</strain>
    </source>
</reference>
<evidence type="ECO:0000259" key="1">
    <source>
        <dbReference type="Pfam" id="PF00668"/>
    </source>
</evidence>
<dbReference type="SUPFAM" id="SSF52777">
    <property type="entry name" value="CoA-dependent acyltransferases"/>
    <property type="match status" value="1"/>
</dbReference>
<keyword evidence="3" id="KW-1185">Reference proteome</keyword>
<dbReference type="Pfam" id="PF00668">
    <property type="entry name" value="Condensation"/>
    <property type="match status" value="1"/>
</dbReference>
<dbReference type="EMBL" id="JBHTHR010001472">
    <property type="protein sequence ID" value="MFD0804231.1"/>
    <property type="molecule type" value="Genomic_DNA"/>
</dbReference>
<feature type="non-terminal residue" evidence="2">
    <location>
        <position position="82"/>
    </location>
</feature>
<proteinExistence type="predicted"/>
<dbReference type="Proteomes" id="UP001596956">
    <property type="component" value="Unassembled WGS sequence"/>
</dbReference>
<evidence type="ECO:0000313" key="3">
    <source>
        <dbReference type="Proteomes" id="UP001596956"/>
    </source>
</evidence>
<evidence type="ECO:0000313" key="2">
    <source>
        <dbReference type="EMBL" id="MFD0804231.1"/>
    </source>
</evidence>
<organism evidence="2 3">
    <name type="scientific">Streptomonospora algeriensis</name>
    <dbReference type="NCBI Taxonomy" id="995084"/>
    <lineage>
        <taxon>Bacteria</taxon>
        <taxon>Bacillati</taxon>
        <taxon>Actinomycetota</taxon>
        <taxon>Actinomycetes</taxon>
        <taxon>Streptosporangiales</taxon>
        <taxon>Nocardiopsidaceae</taxon>
        <taxon>Streptomonospora</taxon>
    </lineage>
</organism>
<protein>
    <submittedName>
        <fullName evidence="2">Condensation domain-containing protein</fullName>
    </submittedName>
</protein>
<sequence length="82" mass="8793">MSNASGLEDILPLTPLQEGLLGETQIDTEGSDVYNVQVALELDGGLDPERLRAAADALLRRHPNVRAAFRRRKNGQAAALVG</sequence>
<name>A0ABW3BN24_9ACTN</name>
<dbReference type="Gene3D" id="3.30.559.10">
    <property type="entry name" value="Chloramphenicol acetyltransferase-like domain"/>
    <property type="match status" value="1"/>
</dbReference>
<gene>
    <name evidence="2" type="ORF">ACFQZU_23345</name>
</gene>